<dbReference type="EMBL" id="JAEQNA010000010">
    <property type="protein sequence ID" value="MBL0422830.1"/>
    <property type="molecule type" value="Genomic_DNA"/>
</dbReference>
<feature type="transmembrane region" description="Helical" evidence="1">
    <location>
        <begin position="16"/>
        <end position="37"/>
    </location>
</feature>
<keyword evidence="1" id="KW-0472">Membrane</keyword>
<comment type="caution">
    <text evidence="2">The sequence shown here is derived from an EMBL/GenBank/DDBJ whole genome shotgun (WGS) entry which is preliminary data.</text>
</comment>
<dbReference type="InterPro" id="IPR032092">
    <property type="entry name" value="PilW"/>
</dbReference>
<dbReference type="RefSeq" id="WP_201685972.1">
    <property type="nucleotide sequence ID" value="NZ_JAEQNA010000010.1"/>
</dbReference>
<reference evidence="2" key="1">
    <citation type="submission" date="2021-01" db="EMBL/GenBank/DDBJ databases">
        <title>Ramlibacter sp. strain AW1 16S ribosomal RNA gene Genome sequencing and assembly.</title>
        <authorList>
            <person name="Kang M."/>
        </authorList>
    </citation>
    <scope>NUCLEOTIDE SEQUENCE</scope>
    <source>
        <strain evidence="2">AW1</strain>
    </source>
</reference>
<protein>
    <submittedName>
        <fullName evidence="2">PilW family protein</fullName>
    </submittedName>
</protein>
<dbReference type="Proteomes" id="UP000613011">
    <property type="component" value="Unassembled WGS sequence"/>
</dbReference>
<dbReference type="Pfam" id="PF07963">
    <property type="entry name" value="N_methyl"/>
    <property type="match status" value="1"/>
</dbReference>
<organism evidence="2 3">
    <name type="scientific">Ramlibacter aurantiacus</name>
    <dbReference type="NCBI Taxonomy" id="2801330"/>
    <lineage>
        <taxon>Bacteria</taxon>
        <taxon>Pseudomonadati</taxon>
        <taxon>Pseudomonadota</taxon>
        <taxon>Betaproteobacteria</taxon>
        <taxon>Burkholderiales</taxon>
        <taxon>Comamonadaceae</taxon>
        <taxon>Ramlibacter</taxon>
    </lineage>
</organism>
<dbReference type="InterPro" id="IPR012902">
    <property type="entry name" value="N_methyl_site"/>
</dbReference>
<accession>A0A936ZSH6</accession>
<keyword evidence="1" id="KW-1133">Transmembrane helix</keyword>
<proteinExistence type="predicted"/>
<gene>
    <name evidence="2" type="ORF">JI739_21015</name>
</gene>
<dbReference type="PROSITE" id="PS00409">
    <property type="entry name" value="PROKAR_NTER_METHYL"/>
    <property type="match status" value="1"/>
</dbReference>
<evidence type="ECO:0000313" key="2">
    <source>
        <dbReference type="EMBL" id="MBL0422830.1"/>
    </source>
</evidence>
<keyword evidence="3" id="KW-1185">Reference proteome</keyword>
<evidence type="ECO:0000256" key="1">
    <source>
        <dbReference type="SAM" id="Phobius"/>
    </source>
</evidence>
<sequence length="350" mass="37169">MSAVAGSMRHQRGLSLVEVMVGLTIGMILVAGLALMFGNASRSSNELERSVRHIENGRYAMEWLGQDLAMAGFYGTLPATAREAPASPCLTMAQLTAALVTMSGKATPTLPFPVQGLTSQEAQALPACLPNHRIGTPALVLRRLDPPAVAAAAATAGTLYLQASHYVPDNTDTYVASTSTASFTLRDRSANTNTVRRFLSRIYYIANCSDCSGTGDGIPTLTLSELTPTGFRITPIAEGIEQIGFDYGFDTAGNDGAPDEWYGLNADADGTHVAAAAAKNWTHVMAVRVSLVSRALEPSLGYSEARKYAAGLKGTALYEFQPAAAIQNFKRRAYAGTFRLQTPAGLREKP</sequence>
<dbReference type="AlphaFoldDB" id="A0A936ZSH6"/>
<name>A0A936ZSH6_9BURK</name>
<dbReference type="Pfam" id="PF16074">
    <property type="entry name" value="PilW"/>
    <property type="match status" value="1"/>
</dbReference>
<dbReference type="GO" id="GO:0043683">
    <property type="term" value="P:type IV pilus assembly"/>
    <property type="evidence" value="ECO:0007669"/>
    <property type="project" value="InterPro"/>
</dbReference>
<keyword evidence="1" id="KW-0812">Transmembrane</keyword>
<evidence type="ECO:0000313" key="3">
    <source>
        <dbReference type="Proteomes" id="UP000613011"/>
    </source>
</evidence>